<dbReference type="AlphaFoldDB" id="A0A317PRH1"/>
<evidence type="ECO:0000256" key="1">
    <source>
        <dbReference type="ARBA" id="ARBA00001974"/>
    </source>
</evidence>
<comment type="caution">
    <text evidence="10">The sequence shown here is derived from an EMBL/GenBank/DDBJ whole genome shotgun (WGS) entry which is preliminary data.</text>
</comment>
<evidence type="ECO:0000256" key="2">
    <source>
        <dbReference type="ARBA" id="ARBA00009347"/>
    </source>
</evidence>
<gene>
    <name evidence="10" type="ORF">DFR52_101751</name>
</gene>
<dbReference type="RefSeq" id="WP_110030542.1">
    <property type="nucleotide sequence ID" value="NZ_QGTR01000001.1"/>
</dbReference>
<comment type="cofactor">
    <cofactor evidence="1 6">
        <name>FAD</name>
        <dbReference type="ChEBI" id="CHEBI:57692"/>
    </cofactor>
</comment>
<accession>A0A317PRH1</accession>
<dbReference type="SUPFAM" id="SSF47203">
    <property type="entry name" value="Acyl-CoA dehydrogenase C-terminal domain-like"/>
    <property type="match status" value="1"/>
</dbReference>
<protein>
    <submittedName>
        <fullName evidence="10">Acyl-CoA dehydrogenase</fullName>
    </submittedName>
</protein>
<dbReference type="EMBL" id="QGTR01000001">
    <property type="protein sequence ID" value="PWW04061.1"/>
    <property type="molecule type" value="Genomic_DNA"/>
</dbReference>
<feature type="domain" description="Acyl-CoA dehydrogenase/oxidase C-terminal" evidence="7">
    <location>
        <begin position="234"/>
        <end position="382"/>
    </location>
</feature>
<dbReference type="InterPro" id="IPR006089">
    <property type="entry name" value="Acyl-CoA_DH_CS"/>
</dbReference>
<evidence type="ECO:0000313" key="11">
    <source>
        <dbReference type="Proteomes" id="UP000246352"/>
    </source>
</evidence>
<dbReference type="InterPro" id="IPR013786">
    <property type="entry name" value="AcylCoA_DH/ox_N"/>
</dbReference>
<dbReference type="Gene3D" id="2.40.110.10">
    <property type="entry name" value="Butyryl-CoA Dehydrogenase, subunit A, domain 2"/>
    <property type="match status" value="1"/>
</dbReference>
<feature type="domain" description="Acyl-CoA oxidase/dehydrogenase middle" evidence="8">
    <location>
        <begin position="122"/>
        <end position="221"/>
    </location>
</feature>
<evidence type="ECO:0000259" key="9">
    <source>
        <dbReference type="Pfam" id="PF02771"/>
    </source>
</evidence>
<proteinExistence type="inferred from homology"/>
<dbReference type="OrthoDB" id="9775090at2"/>
<dbReference type="Gene3D" id="1.10.540.10">
    <property type="entry name" value="Acyl-CoA dehydrogenase/oxidase, N-terminal domain"/>
    <property type="match status" value="1"/>
</dbReference>
<sequence length="387" mass="42694">MQFGLSEEQAMIVETTRAFVEKELYPYEAEVERTGHLDIELVREIQKKAIAAGLYAANIPEEFGGGGLDTPTWLLYEKELGKANYALHWTAVARPSNILCAGTPEQRSRYLDPCVRGETWDCLAMTEPGAGSDLRGMKATAKQDGSDWVLNGTKHFISHADIAGFAICFMATGEEDTPRGKKKLITAFFVDKGTPGFAVRDGYSNVSHRGYTNAILEFDNCRIPAENVLGEVHKGFEVANTWLGATRLQVGATCLGRAERAFAHSVEWAATREQFGQPIGKFQGVSFKLADMATEMKAAELMILEAGWKFDQGTASDADMAMAKLKATEMLAMVADEAIQIHGGMGLMSELPLERIWRDARIERIWEGTSEIQRHIISRSLLRSFGA</sequence>
<dbReference type="Pfam" id="PF02771">
    <property type="entry name" value="Acyl-CoA_dh_N"/>
    <property type="match status" value="1"/>
</dbReference>
<keyword evidence="3 6" id="KW-0285">Flavoprotein</keyword>
<dbReference type="GO" id="GO:0003995">
    <property type="term" value="F:acyl-CoA dehydrogenase activity"/>
    <property type="evidence" value="ECO:0007669"/>
    <property type="project" value="InterPro"/>
</dbReference>
<dbReference type="InterPro" id="IPR009100">
    <property type="entry name" value="AcylCoA_DH/oxidase_NM_dom_sf"/>
</dbReference>
<dbReference type="PIRSF" id="PIRSF016578">
    <property type="entry name" value="HsaA"/>
    <property type="match status" value="1"/>
</dbReference>
<dbReference type="InterPro" id="IPR036250">
    <property type="entry name" value="AcylCo_DH-like_C"/>
</dbReference>
<keyword evidence="5 6" id="KW-0560">Oxidoreductase</keyword>
<reference evidence="10 11" key="1">
    <citation type="submission" date="2018-05" db="EMBL/GenBank/DDBJ databases">
        <title>Genomic Encyclopedia of Type Strains, Phase IV (KMG-IV): sequencing the most valuable type-strain genomes for metagenomic binning, comparative biology and taxonomic classification.</title>
        <authorList>
            <person name="Goeker M."/>
        </authorList>
    </citation>
    <scope>NUCLEOTIDE SEQUENCE [LARGE SCALE GENOMIC DNA]</scope>
    <source>
        <strain evidence="10 11">DSM 16791</strain>
    </source>
</reference>
<evidence type="ECO:0000256" key="3">
    <source>
        <dbReference type="ARBA" id="ARBA00022630"/>
    </source>
</evidence>
<evidence type="ECO:0000313" key="10">
    <source>
        <dbReference type="EMBL" id="PWW04061.1"/>
    </source>
</evidence>
<dbReference type="Gene3D" id="1.20.140.10">
    <property type="entry name" value="Butyryl-CoA Dehydrogenase, subunit A, domain 3"/>
    <property type="match status" value="1"/>
</dbReference>
<dbReference type="Pfam" id="PF00441">
    <property type="entry name" value="Acyl-CoA_dh_1"/>
    <property type="match status" value="1"/>
</dbReference>
<dbReference type="FunFam" id="2.40.110.10:FF:000002">
    <property type="entry name" value="Acyl-CoA dehydrogenase fadE12"/>
    <property type="match status" value="1"/>
</dbReference>
<dbReference type="InterPro" id="IPR006091">
    <property type="entry name" value="Acyl-CoA_Oxase/DH_mid-dom"/>
</dbReference>
<dbReference type="PROSITE" id="PS00072">
    <property type="entry name" value="ACYL_COA_DH_1"/>
    <property type="match status" value="1"/>
</dbReference>
<evidence type="ECO:0000259" key="7">
    <source>
        <dbReference type="Pfam" id="PF00441"/>
    </source>
</evidence>
<keyword evidence="11" id="KW-1185">Reference proteome</keyword>
<feature type="domain" description="Acyl-CoA dehydrogenase/oxidase N-terminal" evidence="9">
    <location>
        <begin position="6"/>
        <end position="118"/>
    </location>
</feature>
<evidence type="ECO:0000259" key="8">
    <source>
        <dbReference type="Pfam" id="PF02770"/>
    </source>
</evidence>
<dbReference type="GO" id="GO:0050660">
    <property type="term" value="F:flavin adenine dinucleotide binding"/>
    <property type="evidence" value="ECO:0007669"/>
    <property type="project" value="InterPro"/>
</dbReference>
<name>A0A317PRH1_9HYPH</name>
<dbReference type="PANTHER" id="PTHR43884">
    <property type="entry name" value="ACYL-COA DEHYDROGENASE"/>
    <property type="match status" value="1"/>
</dbReference>
<dbReference type="SUPFAM" id="SSF56645">
    <property type="entry name" value="Acyl-CoA dehydrogenase NM domain-like"/>
    <property type="match status" value="1"/>
</dbReference>
<dbReference type="FunFam" id="1.20.140.10:FF:000001">
    <property type="entry name" value="Acyl-CoA dehydrogenase"/>
    <property type="match status" value="1"/>
</dbReference>
<dbReference type="Pfam" id="PF02770">
    <property type="entry name" value="Acyl-CoA_dh_M"/>
    <property type="match status" value="1"/>
</dbReference>
<dbReference type="InterPro" id="IPR046373">
    <property type="entry name" value="Acyl-CoA_Oxase/DH_mid-dom_sf"/>
</dbReference>
<keyword evidence="4 6" id="KW-0274">FAD</keyword>
<evidence type="ECO:0000256" key="5">
    <source>
        <dbReference type="ARBA" id="ARBA00023002"/>
    </source>
</evidence>
<dbReference type="PANTHER" id="PTHR43884:SF40">
    <property type="entry name" value="ACYL-COA DEHYDROGENASE"/>
    <property type="match status" value="1"/>
</dbReference>
<evidence type="ECO:0000256" key="6">
    <source>
        <dbReference type="RuleBase" id="RU362125"/>
    </source>
</evidence>
<dbReference type="PROSITE" id="PS00073">
    <property type="entry name" value="ACYL_COA_DH_2"/>
    <property type="match status" value="1"/>
</dbReference>
<comment type="similarity">
    <text evidence="2 6">Belongs to the acyl-CoA dehydrogenase family.</text>
</comment>
<evidence type="ECO:0000256" key="4">
    <source>
        <dbReference type="ARBA" id="ARBA00022827"/>
    </source>
</evidence>
<organism evidence="10 11">
    <name type="scientific">Hoeflea marina</name>
    <dbReference type="NCBI Taxonomy" id="274592"/>
    <lineage>
        <taxon>Bacteria</taxon>
        <taxon>Pseudomonadati</taxon>
        <taxon>Pseudomonadota</taxon>
        <taxon>Alphaproteobacteria</taxon>
        <taxon>Hyphomicrobiales</taxon>
        <taxon>Rhizobiaceae</taxon>
        <taxon>Hoeflea</taxon>
    </lineage>
</organism>
<dbReference type="InterPro" id="IPR037069">
    <property type="entry name" value="AcylCoA_DH/ox_N_sf"/>
</dbReference>
<dbReference type="Proteomes" id="UP000246352">
    <property type="component" value="Unassembled WGS sequence"/>
</dbReference>
<dbReference type="InterPro" id="IPR009075">
    <property type="entry name" value="AcylCo_DH/oxidase_C"/>
</dbReference>